<dbReference type="EMBL" id="QUWK01000003">
    <property type="protein sequence ID" value="RFU95655.1"/>
    <property type="molecule type" value="Genomic_DNA"/>
</dbReference>
<feature type="chain" id="PRO_5016622230" evidence="1">
    <location>
        <begin position="23"/>
        <end position="283"/>
    </location>
</feature>
<accession>A0A372MIP5</accession>
<protein>
    <submittedName>
        <fullName evidence="2">Uncharacterized protein</fullName>
    </submittedName>
</protein>
<dbReference type="AlphaFoldDB" id="A0A372MIP5"/>
<sequence>MKQNKRLLSLLVILMTGGLLFAQTTTSGTLKLTGAYGSDLEAKLDAAYQVRIPVLAGEGPLFSGNNVKVKANLGLSPIAGTVTLDAVLTPIAVAEISLGGGVGTGWDFDLMDLNGLRLGAAVGAPLASDSLNGLYYMGRAGAAFQFDTGAIFSGDWMSVVIRTYHELNYKGYSNASADQAWEYENGGAMVNGFNYKGEYILGYQMPLMVNLVGLQLETYTYNILDDATDMVGDLSVIANTQFTEDLSLLTAVQFTNYSKDDNRVIKKGDAAFKRIVLILTYAL</sequence>
<comment type="caution">
    <text evidence="2">The sequence shown here is derived from an EMBL/GenBank/DDBJ whole genome shotgun (WGS) entry which is preliminary data.</text>
</comment>
<keyword evidence="1" id="KW-0732">Signal</keyword>
<dbReference type="RefSeq" id="WP_117329603.1">
    <property type="nucleotide sequence ID" value="NZ_QUWK01000003.1"/>
</dbReference>
<dbReference type="Proteomes" id="UP000264002">
    <property type="component" value="Unassembled WGS sequence"/>
</dbReference>
<gene>
    <name evidence="2" type="ORF">DYP60_04055</name>
</gene>
<reference evidence="2 3" key="2">
    <citation type="submission" date="2018-09" db="EMBL/GenBank/DDBJ databases">
        <title>Genome of Sphaerochaeta halotolerans strain 4-11.</title>
        <authorList>
            <person name="Nazina T.N."/>
            <person name="Sokolova D.S."/>
        </authorList>
    </citation>
    <scope>NUCLEOTIDE SEQUENCE [LARGE SCALE GENOMIC DNA]</scope>
    <source>
        <strain evidence="2 3">4-11</strain>
    </source>
</reference>
<name>A0A372MIP5_9SPIR</name>
<keyword evidence="3" id="KW-1185">Reference proteome</keyword>
<evidence type="ECO:0000256" key="1">
    <source>
        <dbReference type="SAM" id="SignalP"/>
    </source>
</evidence>
<proteinExistence type="predicted"/>
<feature type="signal peptide" evidence="1">
    <location>
        <begin position="1"/>
        <end position="22"/>
    </location>
</feature>
<reference evidence="3" key="1">
    <citation type="submission" date="2018-08" db="EMBL/GenBank/DDBJ databases">
        <authorList>
            <person name="Grouzdev D.S."/>
            <person name="Krutkina M.S."/>
        </authorList>
    </citation>
    <scope>NUCLEOTIDE SEQUENCE [LARGE SCALE GENOMIC DNA]</scope>
    <source>
        <strain evidence="3">4-11</strain>
    </source>
</reference>
<evidence type="ECO:0000313" key="2">
    <source>
        <dbReference type="EMBL" id="RFU95655.1"/>
    </source>
</evidence>
<evidence type="ECO:0000313" key="3">
    <source>
        <dbReference type="Proteomes" id="UP000264002"/>
    </source>
</evidence>
<organism evidence="2 3">
    <name type="scientific">Sphaerochaeta halotolerans</name>
    <dbReference type="NCBI Taxonomy" id="2293840"/>
    <lineage>
        <taxon>Bacteria</taxon>
        <taxon>Pseudomonadati</taxon>
        <taxon>Spirochaetota</taxon>
        <taxon>Spirochaetia</taxon>
        <taxon>Spirochaetales</taxon>
        <taxon>Sphaerochaetaceae</taxon>
        <taxon>Sphaerochaeta</taxon>
    </lineage>
</organism>